<gene>
    <name evidence="3" type="ORF">CI238_09134</name>
</gene>
<feature type="domain" description="J" evidence="2">
    <location>
        <begin position="8"/>
        <end position="83"/>
    </location>
</feature>
<dbReference type="Proteomes" id="UP000076584">
    <property type="component" value="Unassembled WGS sequence"/>
</dbReference>
<reference evidence="3 4" key="1">
    <citation type="submission" date="2015-06" db="EMBL/GenBank/DDBJ databases">
        <title>Survival trade-offs in plant roots during colonization by closely related pathogenic and mutualistic fungi.</title>
        <authorList>
            <person name="Hacquard S."/>
            <person name="Kracher B."/>
            <person name="Hiruma K."/>
            <person name="Weinman A."/>
            <person name="Muench P."/>
            <person name="Garrido Oter R."/>
            <person name="Ver Loren van Themaat E."/>
            <person name="Dallerey J.-F."/>
            <person name="Damm U."/>
            <person name="Henrissat B."/>
            <person name="Lespinet O."/>
            <person name="Thon M."/>
            <person name="Kemen E."/>
            <person name="McHardy A.C."/>
            <person name="Schulze-Lefert P."/>
            <person name="O'Connell R.J."/>
        </authorList>
    </citation>
    <scope>NUCLEOTIDE SEQUENCE [LARGE SCALE GENOMIC DNA]</scope>
    <source>
        <strain evidence="3 4">MAFF 238704</strain>
    </source>
</reference>
<dbReference type="SUPFAM" id="SSF46565">
    <property type="entry name" value="Chaperone J-domain"/>
    <property type="match status" value="1"/>
</dbReference>
<dbReference type="EMBL" id="LFIW01000471">
    <property type="protein sequence ID" value="KZL86297.1"/>
    <property type="molecule type" value="Genomic_DNA"/>
</dbReference>
<dbReference type="PROSITE" id="PS50076">
    <property type="entry name" value="DNAJ_2"/>
    <property type="match status" value="1"/>
</dbReference>
<evidence type="ECO:0000313" key="3">
    <source>
        <dbReference type="EMBL" id="KZL86297.1"/>
    </source>
</evidence>
<protein>
    <submittedName>
        <fullName evidence="3">Chaperone protein</fullName>
    </submittedName>
</protein>
<feature type="region of interest" description="Disordered" evidence="1">
    <location>
        <begin position="156"/>
        <end position="201"/>
    </location>
</feature>
<evidence type="ECO:0000313" key="4">
    <source>
        <dbReference type="Proteomes" id="UP000076584"/>
    </source>
</evidence>
<dbReference type="InterPro" id="IPR001623">
    <property type="entry name" value="DnaJ_domain"/>
</dbReference>
<feature type="compositionally biased region" description="Low complexity" evidence="1">
    <location>
        <begin position="175"/>
        <end position="190"/>
    </location>
</feature>
<evidence type="ECO:0000256" key="1">
    <source>
        <dbReference type="SAM" id="MobiDB-lite"/>
    </source>
</evidence>
<dbReference type="Gene3D" id="1.10.287.110">
    <property type="entry name" value="DnaJ domain"/>
    <property type="match status" value="1"/>
</dbReference>
<sequence>MQPPPTQDYYWDLGIEQRVTLEEIRQAYKILENKNFTDNTEILEKVQHDSSLTDSVPACRNRARTAYESLSQPSKRAKYDKDYARVRAAWFRYRKWTEWQEEGEKPARRGCDSSDNRLTKYSRKLINKMRDGRAQQLTVVVDATHQNGAVEEVLDAAEPEEEQASQVQSKTPRVTETITSLNTTESNSESSGKRVRQPRKAYVDSYPQERSCIEGGHYWQGWWPTMEVFISPACLSFCLTCRLAQ</sequence>
<evidence type="ECO:0000259" key="2">
    <source>
        <dbReference type="PROSITE" id="PS50076"/>
    </source>
</evidence>
<name>A0A162NTL7_COLIC</name>
<organism evidence="3 4">
    <name type="scientific">Colletotrichum incanum</name>
    <name type="common">Soybean anthracnose fungus</name>
    <dbReference type="NCBI Taxonomy" id="1573173"/>
    <lineage>
        <taxon>Eukaryota</taxon>
        <taxon>Fungi</taxon>
        <taxon>Dikarya</taxon>
        <taxon>Ascomycota</taxon>
        <taxon>Pezizomycotina</taxon>
        <taxon>Sordariomycetes</taxon>
        <taxon>Hypocreomycetidae</taxon>
        <taxon>Glomerellales</taxon>
        <taxon>Glomerellaceae</taxon>
        <taxon>Colletotrichum</taxon>
        <taxon>Colletotrichum spaethianum species complex</taxon>
    </lineage>
</organism>
<dbReference type="AlphaFoldDB" id="A0A162NTL7"/>
<accession>A0A162NTL7</accession>
<keyword evidence="4" id="KW-1185">Reference proteome</keyword>
<feature type="compositionally biased region" description="Polar residues" evidence="1">
    <location>
        <begin position="164"/>
        <end position="174"/>
    </location>
</feature>
<proteinExistence type="predicted"/>
<dbReference type="InterPro" id="IPR036869">
    <property type="entry name" value="J_dom_sf"/>
</dbReference>
<comment type="caution">
    <text evidence="3">The sequence shown here is derived from an EMBL/GenBank/DDBJ whole genome shotgun (WGS) entry which is preliminary data.</text>
</comment>